<dbReference type="EMBL" id="CASHTH010004300">
    <property type="protein sequence ID" value="CAI8055756.1"/>
    <property type="molecule type" value="Genomic_DNA"/>
</dbReference>
<keyword evidence="2" id="KW-1185">Reference proteome</keyword>
<feature type="non-terminal residue" evidence="1">
    <location>
        <position position="86"/>
    </location>
</feature>
<organism evidence="1 2">
    <name type="scientific">Geodia barretti</name>
    <name type="common">Barrett's horny sponge</name>
    <dbReference type="NCBI Taxonomy" id="519541"/>
    <lineage>
        <taxon>Eukaryota</taxon>
        <taxon>Metazoa</taxon>
        <taxon>Porifera</taxon>
        <taxon>Demospongiae</taxon>
        <taxon>Heteroscleromorpha</taxon>
        <taxon>Tetractinellida</taxon>
        <taxon>Astrophorina</taxon>
        <taxon>Geodiidae</taxon>
        <taxon>Geodia</taxon>
    </lineage>
</organism>
<gene>
    <name evidence="1" type="ORF">GBAR_LOCUS30403</name>
</gene>
<reference evidence="1" key="1">
    <citation type="submission" date="2023-03" db="EMBL/GenBank/DDBJ databases">
        <authorList>
            <person name="Steffen K."/>
            <person name="Cardenas P."/>
        </authorList>
    </citation>
    <scope>NUCLEOTIDE SEQUENCE</scope>
</reference>
<dbReference type="Proteomes" id="UP001174909">
    <property type="component" value="Unassembled WGS sequence"/>
</dbReference>
<accession>A0AA35TY08</accession>
<evidence type="ECO:0000313" key="1">
    <source>
        <dbReference type="EMBL" id="CAI8055756.1"/>
    </source>
</evidence>
<evidence type="ECO:0000313" key="2">
    <source>
        <dbReference type="Proteomes" id="UP001174909"/>
    </source>
</evidence>
<dbReference type="AlphaFoldDB" id="A0AA35TY08"/>
<comment type="caution">
    <text evidence="1">The sequence shown here is derived from an EMBL/GenBank/DDBJ whole genome shotgun (WGS) entry which is preliminary data.</text>
</comment>
<name>A0AA35TY08_GEOBA</name>
<proteinExistence type="predicted"/>
<sequence length="86" mass="10045">MTTTVSMELLRLPSPLPTPTSFRLASQLPHRPHLLRLLMNRRTTMNTCLNKRVLISAHYYKYGTLYFFIKAVESDVFCIIIRFAID</sequence>
<protein>
    <submittedName>
        <fullName evidence="1">Uncharacterized protein</fullName>
    </submittedName>
</protein>